<dbReference type="InterPro" id="IPR036942">
    <property type="entry name" value="Beta-barrel_TonB_sf"/>
</dbReference>
<sequence length="727" mass="80157">MRYTYLLLCLLPVAASAQNDTIQLREVSVSATRFEQPLRRSPFQIQTISREDIAFRNQQNTADLLAQTGNVFVQKSQGGGGSPVLRGFEASRVLLVIDGVRMNNAIYRAGHLQNVLRIDPALIERAEVLFGPGSTLYGSDALGGVLYFQSRNPELSRNDKTLVRPGAYLRYATATGERTAHADVSIGTRRWGFLSSITTSSFGDVIQGNNRRQAYPDFGKQTQYVAIDPAGGADQVLVNDNPNKQIGSAYSQLDLFQKVIFQPVAGVRHVLNVQYSTSSDVPRYDRLSEVSAGKPTFAQWYYGPEKRLLTAYRLEVSRPTAWFDQLQLTAAYQQLEESRNSRRLNAASLKSQVEQVGVWSLNADLQKRLGIHQLQYGLELTHNDVNSSATFKNVKTQVVTPADTRYPNGGSSLQTAAFYLTDAVALSRLAQLTGGVRYSATNLHARFGDKTFFPFPFDEIRQSPAGFSGHLGLVLTPADRSKISLLGSTGFRAPNVDDLTKVFESKAGSLIVPNPSIQPELTYNVELTVNQWLGDRVRLDGTVYHTWFNNAIVVDAFTLNGLSVVDYAGQSSKVTASQNKRRATVQGFNVNALVRLTNRLTFSGSINGTAGHIRDDKNTPLDHIPPTYGRASLLYRTARFQVEAFSLFSGWKRLPDYNPEGEDNAQYATVDGMPGWATANVRGSVRLSRVLTAQLAVDNLLDRNYRTFASGISAPGRNLMLTLRAGL</sequence>
<dbReference type="Gene3D" id="2.170.130.10">
    <property type="entry name" value="TonB-dependent receptor, plug domain"/>
    <property type="match status" value="1"/>
</dbReference>
<dbReference type="InterPro" id="IPR039426">
    <property type="entry name" value="TonB-dep_rcpt-like"/>
</dbReference>
<gene>
    <name evidence="15" type="ORF">F7231_11835</name>
</gene>
<evidence type="ECO:0000256" key="11">
    <source>
        <dbReference type="RuleBase" id="RU003357"/>
    </source>
</evidence>
<keyword evidence="2 10" id="KW-0813">Transport</keyword>
<evidence type="ECO:0000256" key="3">
    <source>
        <dbReference type="ARBA" id="ARBA00022452"/>
    </source>
</evidence>
<evidence type="ECO:0000256" key="12">
    <source>
        <dbReference type="SAM" id="SignalP"/>
    </source>
</evidence>
<evidence type="ECO:0000256" key="2">
    <source>
        <dbReference type="ARBA" id="ARBA00022448"/>
    </source>
</evidence>
<accession>A0ABX0QFB5</accession>
<keyword evidence="6 11" id="KW-0798">TonB box</keyword>
<organism evidence="15 16">
    <name type="scientific">Fibrivirga algicola</name>
    <dbReference type="NCBI Taxonomy" id="2950420"/>
    <lineage>
        <taxon>Bacteria</taxon>
        <taxon>Pseudomonadati</taxon>
        <taxon>Bacteroidota</taxon>
        <taxon>Cytophagia</taxon>
        <taxon>Cytophagales</taxon>
        <taxon>Spirosomataceae</taxon>
        <taxon>Fibrivirga</taxon>
    </lineage>
</organism>
<feature type="chain" id="PRO_5045657195" evidence="12">
    <location>
        <begin position="18"/>
        <end position="727"/>
    </location>
</feature>
<feature type="domain" description="TonB-dependent receptor plug" evidence="14">
    <location>
        <begin position="38"/>
        <end position="145"/>
    </location>
</feature>
<feature type="signal peptide" evidence="12">
    <location>
        <begin position="1"/>
        <end position="17"/>
    </location>
</feature>
<keyword evidence="4 10" id="KW-0812">Transmembrane</keyword>
<comment type="caution">
    <text evidence="15">The sequence shown here is derived from an EMBL/GenBank/DDBJ whole genome shotgun (WGS) entry which is preliminary data.</text>
</comment>
<evidence type="ECO:0000256" key="4">
    <source>
        <dbReference type="ARBA" id="ARBA00022692"/>
    </source>
</evidence>
<keyword evidence="16" id="KW-1185">Reference proteome</keyword>
<dbReference type="EMBL" id="WAEL01000004">
    <property type="protein sequence ID" value="NID10861.1"/>
    <property type="molecule type" value="Genomic_DNA"/>
</dbReference>
<keyword evidence="7 10" id="KW-0472">Membrane</keyword>
<dbReference type="RefSeq" id="WP_166692045.1">
    <property type="nucleotide sequence ID" value="NZ_WAEL01000004.1"/>
</dbReference>
<dbReference type="Pfam" id="PF00593">
    <property type="entry name" value="TonB_dep_Rec_b-barrel"/>
    <property type="match status" value="1"/>
</dbReference>
<keyword evidence="9 10" id="KW-0998">Cell outer membrane</keyword>
<evidence type="ECO:0000256" key="7">
    <source>
        <dbReference type="ARBA" id="ARBA00023136"/>
    </source>
</evidence>
<keyword evidence="3 10" id="KW-1134">Transmembrane beta strand</keyword>
<evidence type="ECO:0000256" key="1">
    <source>
        <dbReference type="ARBA" id="ARBA00004571"/>
    </source>
</evidence>
<keyword evidence="8 15" id="KW-0675">Receptor</keyword>
<evidence type="ECO:0000313" key="15">
    <source>
        <dbReference type="EMBL" id="NID10861.1"/>
    </source>
</evidence>
<comment type="similarity">
    <text evidence="10 11">Belongs to the TonB-dependent receptor family.</text>
</comment>
<dbReference type="InterPro" id="IPR037066">
    <property type="entry name" value="Plug_dom_sf"/>
</dbReference>
<feature type="domain" description="TonB-dependent receptor-like beta-barrel" evidence="13">
    <location>
        <begin position="283"/>
        <end position="700"/>
    </location>
</feature>
<dbReference type="SUPFAM" id="SSF56935">
    <property type="entry name" value="Porins"/>
    <property type="match status" value="1"/>
</dbReference>
<name>A0ABX0QFB5_9BACT</name>
<dbReference type="PANTHER" id="PTHR30069">
    <property type="entry name" value="TONB-DEPENDENT OUTER MEMBRANE RECEPTOR"/>
    <property type="match status" value="1"/>
</dbReference>
<dbReference type="Proteomes" id="UP000606008">
    <property type="component" value="Unassembled WGS sequence"/>
</dbReference>
<protein>
    <submittedName>
        <fullName evidence="15">TonB-dependent receptor plug domain-containing protein</fullName>
    </submittedName>
</protein>
<proteinExistence type="inferred from homology"/>
<dbReference type="PROSITE" id="PS52016">
    <property type="entry name" value="TONB_DEPENDENT_REC_3"/>
    <property type="match status" value="1"/>
</dbReference>
<dbReference type="Pfam" id="PF07715">
    <property type="entry name" value="Plug"/>
    <property type="match status" value="1"/>
</dbReference>
<dbReference type="InterPro" id="IPR000531">
    <property type="entry name" value="Beta-barrel_TonB"/>
</dbReference>
<evidence type="ECO:0000259" key="13">
    <source>
        <dbReference type="Pfam" id="PF00593"/>
    </source>
</evidence>
<evidence type="ECO:0000256" key="10">
    <source>
        <dbReference type="PROSITE-ProRule" id="PRU01360"/>
    </source>
</evidence>
<dbReference type="Gene3D" id="2.40.170.20">
    <property type="entry name" value="TonB-dependent receptor, beta-barrel domain"/>
    <property type="match status" value="1"/>
</dbReference>
<evidence type="ECO:0000313" key="16">
    <source>
        <dbReference type="Proteomes" id="UP000606008"/>
    </source>
</evidence>
<evidence type="ECO:0000256" key="5">
    <source>
        <dbReference type="ARBA" id="ARBA00022729"/>
    </source>
</evidence>
<evidence type="ECO:0000259" key="14">
    <source>
        <dbReference type="Pfam" id="PF07715"/>
    </source>
</evidence>
<dbReference type="PANTHER" id="PTHR30069:SF29">
    <property type="entry name" value="HEMOGLOBIN AND HEMOGLOBIN-HAPTOGLOBIN-BINDING PROTEIN 1-RELATED"/>
    <property type="match status" value="1"/>
</dbReference>
<dbReference type="InterPro" id="IPR012910">
    <property type="entry name" value="Plug_dom"/>
</dbReference>
<evidence type="ECO:0000256" key="8">
    <source>
        <dbReference type="ARBA" id="ARBA00023170"/>
    </source>
</evidence>
<evidence type="ECO:0000256" key="6">
    <source>
        <dbReference type="ARBA" id="ARBA00023077"/>
    </source>
</evidence>
<keyword evidence="5 12" id="KW-0732">Signal</keyword>
<evidence type="ECO:0000256" key="9">
    <source>
        <dbReference type="ARBA" id="ARBA00023237"/>
    </source>
</evidence>
<reference evidence="15" key="1">
    <citation type="submission" date="2024-05" db="EMBL/GenBank/DDBJ databases">
        <authorList>
            <person name="Jung D.-H."/>
        </authorList>
    </citation>
    <scope>NUCLEOTIDE SEQUENCE</scope>
    <source>
        <strain evidence="15">JA-25</strain>
    </source>
</reference>
<comment type="subcellular location">
    <subcellularLocation>
        <location evidence="1 10">Cell outer membrane</location>
        <topology evidence="1 10">Multi-pass membrane protein</topology>
    </subcellularLocation>
</comment>